<dbReference type="AlphaFoldDB" id="A0A9W4NSG3"/>
<reference evidence="4" key="1">
    <citation type="submission" date="2021-07" db="EMBL/GenBank/DDBJ databases">
        <authorList>
            <person name="Branca A.L. A."/>
        </authorList>
    </citation>
    <scope>NUCLEOTIDE SEQUENCE</scope>
</reference>
<evidence type="ECO:0000313" key="5">
    <source>
        <dbReference type="Proteomes" id="UP001152646"/>
    </source>
</evidence>
<evidence type="ECO:0000256" key="2">
    <source>
        <dbReference type="ARBA" id="ARBA00023315"/>
    </source>
</evidence>
<sequence>MALPLEVDILGQHPMLRLMYTNLSYIFYLDGSPNQSATEPLVQTLTEGLQSLAQHFPWIAGQVSGTKDAQGSFQVPKIIPFKETPPFQTACRPEFSIQAFRQANWSMRMLDPEVFAPRLIPLGQAPSPSDPAPVFLLRMTFITGGVVLTFAANHSAMDMTGQTTMIRLLSKACHGIGFMEEELRLGNREMDADLGLFGGKDDDELKAEIACRLNRQTDDVTADSATSNRSSQDDSLLQPAKITWGYFQATPSALTSLKRKATESVPIPRFVSTDDALTALIWQTITRARFPHPETSSRSLLARAVDVRKAMGIAEDYPGMMQNMAFNNMNVGEILDHPLDALATQLREKLSTSELGDAMRVVMTLMTRRPHESPILKYLKPSVDVLITS</sequence>
<evidence type="ECO:0000256" key="1">
    <source>
        <dbReference type="ARBA" id="ARBA00022679"/>
    </source>
</evidence>
<dbReference type="PANTHER" id="PTHR31896:SF64">
    <property type="entry name" value="TRICHOTHECENE 3-O-ACETYLTRANSFERASE"/>
    <property type="match status" value="1"/>
</dbReference>
<proteinExistence type="predicted"/>
<keyword evidence="2" id="KW-0012">Acyltransferase</keyword>
<name>A0A9W4NSG3_9EURO</name>
<organism evidence="4 5">
    <name type="scientific">Penicillium salamii</name>
    <dbReference type="NCBI Taxonomy" id="1612424"/>
    <lineage>
        <taxon>Eukaryota</taxon>
        <taxon>Fungi</taxon>
        <taxon>Dikarya</taxon>
        <taxon>Ascomycota</taxon>
        <taxon>Pezizomycotina</taxon>
        <taxon>Eurotiomycetes</taxon>
        <taxon>Eurotiomycetidae</taxon>
        <taxon>Eurotiales</taxon>
        <taxon>Aspergillaceae</taxon>
        <taxon>Penicillium</taxon>
    </lineage>
</organism>
<dbReference type="InterPro" id="IPR023213">
    <property type="entry name" value="CAT-like_dom_sf"/>
</dbReference>
<dbReference type="Gene3D" id="3.30.559.10">
    <property type="entry name" value="Chloramphenicol acetyltransferase-like domain"/>
    <property type="match status" value="2"/>
</dbReference>
<dbReference type="GO" id="GO:0016746">
    <property type="term" value="F:acyltransferase activity"/>
    <property type="evidence" value="ECO:0007669"/>
    <property type="project" value="UniProtKB-KW"/>
</dbReference>
<dbReference type="InterPro" id="IPR051283">
    <property type="entry name" value="Sec_Metabolite_Acyltrans"/>
</dbReference>
<dbReference type="InterPro" id="IPR054710">
    <property type="entry name" value="Tri101-like_N"/>
</dbReference>
<dbReference type="OrthoDB" id="1862401at2759"/>
<gene>
    <name evidence="4" type="ORF">PSALAMII_LOCUS8431</name>
</gene>
<dbReference type="Proteomes" id="UP001152646">
    <property type="component" value="Unassembled WGS sequence"/>
</dbReference>
<protein>
    <recommendedName>
        <fullName evidence="3">Trichothecene 3-O-acetyltransferase-like N-terminal domain-containing protein</fullName>
    </recommendedName>
</protein>
<evidence type="ECO:0000313" key="4">
    <source>
        <dbReference type="EMBL" id="CAG8403905.1"/>
    </source>
</evidence>
<keyword evidence="1" id="KW-0808">Transferase</keyword>
<comment type="caution">
    <text evidence="4">The sequence shown here is derived from an EMBL/GenBank/DDBJ whole genome shotgun (WGS) entry which is preliminary data.</text>
</comment>
<accession>A0A9W4NSG3</accession>
<dbReference type="Pfam" id="PF22664">
    <property type="entry name" value="TRI-like_N"/>
    <property type="match status" value="1"/>
</dbReference>
<dbReference type="EMBL" id="CAJVPA010000207">
    <property type="protein sequence ID" value="CAG8403905.1"/>
    <property type="molecule type" value="Genomic_DNA"/>
</dbReference>
<evidence type="ECO:0000259" key="3">
    <source>
        <dbReference type="Pfam" id="PF22664"/>
    </source>
</evidence>
<feature type="domain" description="Trichothecene 3-O-acetyltransferase-like N-terminal" evidence="3">
    <location>
        <begin position="19"/>
        <end position="173"/>
    </location>
</feature>
<dbReference type="PANTHER" id="PTHR31896">
    <property type="entry name" value="FAMILY REGULATORY PROTEIN, PUTATIVE (AFU_ORTHOLOGUE AFUA_3G14730)-RELATED"/>
    <property type="match status" value="1"/>
</dbReference>